<feature type="coiled-coil region" evidence="1">
    <location>
        <begin position="22"/>
        <end position="56"/>
    </location>
</feature>
<dbReference type="Proteomes" id="UP000729402">
    <property type="component" value="Unassembled WGS sequence"/>
</dbReference>
<organism evidence="2 3">
    <name type="scientific">Zizania palustris</name>
    <name type="common">Northern wild rice</name>
    <dbReference type="NCBI Taxonomy" id="103762"/>
    <lineage>
        <taxon>Eukaryota</taxon>
        <taxon>Viridiplantae</taxon>
        <taxon>Streptophyta</taxon>
        <taxon>Embryophyta</taxon>
        <taxon>Tracheophyta</taxon>
        <taxon>Spermatophyta</taxon>
        <taxon>Magnoliopsida</taxon>
        <taxon>Liliopsida</taxon>
        <taxon>Poales</taxon>
        <taxon>Poaceae</taxon>
        <taxon>BOP clade</taxon>
        <taxon>Oryzoideae</taxon>
        <taxon>Oryzeae</taxon>
        <taxon>Zizaniinae</taxon>
        <taxon>Zizania</taxon>
    </lineage>
</organism>
<evidence type="ECO:0000256" key="1">
    <source>
        <dbReference type="SAM" id="Coils"/>
    </source>
</evidence>
<gene>
    <name evidence="2" type="ORF">GUJ93_ZPchr0004g39066</name>
</gene>
<reference evidence="2" key="2">
    <citation type="submission" date="2021-02" db="EMBL/GenBank/DDBJ databases">
        <authorList>
            <person name="Kimball J.A."/>
            <person name="Haas M.W."/>
            <person name="Macchietto M."/>
            <person name="Kono T."/>
            <person name="Duquette J."/>
            <person name="Shao M."/>
        </authorList>
    </citation>
    <scope>NUCLEOTIDE SEQUENCE</scope>
    <source>
        <tissue evidence="2">Fresh leaf tissue</tissue>
    </source>
</reference>
<dbReference type="EMBL" id="JAAALK010000285">
    <property type="protein sequence ID" value="KAG8065349.1"/>
    <property type="molecule type" value="Genomic_DNA"/>
</dbReference>
<keyword evidence="1" id="KW-0175">Coiled coil</keyword>
<keyword evidence="3" id="KW-1185">Reference proteome</keyword>
<sequence length="179" mass="19811">MARQSRLLQAMDDLHTEAVLDADEHHEAVEFLREETKNLIQQNGELQRKIMQLQKDIAEMVPLLPRKKKPILKLSHASTPPPVASLCRATVSRLLSPSHEGFSPVGNLSPQIRSTPVSGRVARRAPETKAFHAGLLGFWICSQNSHFEKAVGFQYTDAATASAAREALDGRSIPRCLNI</sequence>
<protein>
    <submittedName>
        <fullName evidence="2">Uncharacterized protein</fullName>
    </submittedName>
</protein>
<dbReference type="AlphaFoldDB" id="A0A8J5SZV3"/>
<comment type="caution">
    <text evidence="2">The sequence shown here is derived from an EMBL/GenBank/DDBJ whole genome shotgun (WGS) entry which is preliminary data.</text>
</comment>
<evidence type="ECO:0000313" key="2">
    <source>
        <dbReference type="EMBL" id="KAG8065349.1"/>
    </source>
</evidence>
<proteinExistence type="predicted"/>
<accession>A0A8J5SZV3</accession>
<name>A0A8J5SZV3_ZIZPA</name>
<reference evidence="2" key="1">
    <citation type="journal article" date="2021" name="bioRxiv">
        <title>Whole Genome Assembly and Annotation of Northern Wild Rice, Zizania palustris L., Supports a Whole Genome Duplication in the Zizania Genus.</title>
        <authorList>
            <person name="Haas M."/>
            <person name="Kono T."/>
            <person name="Macchietto M."/>
            <person name="Millas R."/>
            <person name="McGilp L."/>
            <person name="Shao M."/>
            <person name="Duquette J."/>
            <person name="Hirsch C.N."/>
            <person name="Kimball J."/>
        </authorList>
    </citation>
    <scope>NUCLEOTIDE SEQUENCE</scope>
    <source>
        <tissue evidence="2">Fresh leaf tissue</tissue>
    </source>
</reference>
<evidence type="ECO:0000313" key="3">
    <source>
        <dbReference type="Proteomes" id="UP000729402"/>
    </source>
</evidence>